<dbReference type="PANTHER" id="PTHR33603:SF1">
    <property type="entry name" value="RIBOSOMAL RNA LARGE SUBUNIT METHYLTRANSFERASE H"/>
    <property type="match status" value="1"/>
</dbReference>
<evidence type="ECO:0000256" key="2">
    <source>
        <dbReference type="ARBA" id="ARBA00022679"/>
    </source>
</evidence>
<dbReference type="Proteomes" id="UP000605148">
    <property type="component" value="Unassembled WGS sequence"/>
</dbReference>
<dbReference type="PIRSF" id="PIRSF004505">
    <property type="entry name" value="MT_bac"/>
    <property type="match status" value="1"/>
</dbReference>
<dbReference type="AlphaFoldDB" id="A0A916TIW1"/>
<comment type="function">
    <text evidence="5">Specifically methylates the pseudouridine at position 1915 (m3Psi1915) in 23S rRNA.</text>
</comment>
<reference evidence="6" key="1">
    <citation type="journal article" date="2014" name="Int. J. Syst. Evol. Microbiol.">
        <title>Complete genome sequence of Corynebacterium casei LMG S-19264T (=DSM 44701T), isolated from a smear-ripened cheese.</title>
        <authorList>
            <consortium name="US DOE Joint Genome Institute (JGI-PGF)"/>
            <person name="Walter F."/>
            <person name="Albersmeier A."/>
            <person name="Kalinowski J."/>
            <person name="Ruckert C."/>
        </authorList>
    </citation>
    <scope>NUCLEOTIDE SEQUENCE</scope>
    <source>
        <strain evidence="6">CGMCC 1.12426</strain>
    </source>
</reference>
<dbReference type="PANTHER" id="PTHR33603">
    <property type="entry name" value="METHYLTRANSFERASE"/>
    <property type="match status" value="1"/>
</dbReference>
<dbReference type="CDD" id="cd18081">
    <property type="entry name" value="RlmH-like"/>
    <property type="match status" value="1"/>
</dbReference>
<comment type="subunit">
    <text evidence="5">Homodimer.</text>
</comment>
<evidence type="ECO:0000313" key="7">
    <source>
        <dbReference type="Proteomes" id="UP000605148"/>
    </source>
</evidence>
<dbReference type="RefSeq" id="WP_150496069.1">
    <property type="nucleotide sequence ID" value="NZ_BMFA01000005.1"/>
</dbReference>
<keyword evidence="1 5" id="KW-0489">Methyltransferase</keyword>
<dbReference type="EMBL" id="BMFA01000005">
    <property type="protein sequence ID" value="GGB46487.1"/>
    <property type="molecule type" value="Genomic_DNA"/>
</dbReference>
<evidence type="ECO:0000256" key="3">
    <source>
        <dbReference type="ARBA" id="ARBA00022691"/>
    </source>
</evidence>
<proteinExistence type="inferred from homology"/>
<dbReference type="OrthoDB" id="9806643at2"/>
<dbReference type="Gene3D" id="3.40.1280.10">
    <property type="match status" value="1"/>
</dbReference>
<dbReference type="GO" id="GO:0005737">
    <property type="term" value="C:cytoplasm"/>
    <property type="evidence" value="ECO:0007669"/>
    <property type="project" value="UniProtKB-SubCell"/>
</dbReference>
<accession>A0A916TIW1</accession>
<dbReference type="NCBIfam" id="NF000989">
    <property type="entry name" value="PRK00103.2-3"/>
    <property type="match status" value="1"/>
</dbReference>
<dbReference type="InterPro" id="IPR029028">
    <property type="entry name" value="Alpha/beta_knot_MTases"/>
</dbReference>
<feature type="binding site" evidence="5">
    <location>
        <begin position="127"/>
        <end position="132"/>
    </location>
    <ligand>
        <name>S-adenosyl-L-methionine</name>
        <dbReference type="ChEBI" id="CHEBI:59789"/>
    </ligand>
</feature>
<keyword evidence="3 5" id="KW-0949">S-adenosyl-L-methionine</keyword>
<keyword evidence="7" id="KW-1185">Reference proteome</keyword>
<comment type="caution">
    <text evidence="6">The sequence shown here is derived from an EMBL/GenBank/DDBJ whole genome shotgun (WGS) entry which is preliminary data.</text>
</comment>
<evidence type="ECO:0000256" key="1">
    <source>
        <dbReference type="ARBA" id="ARBA00022603"/>
    </source>
</evidence>
<feature type="binding site" evidence="5">
    <location>
        <position position="76"/>
    </location>
    <ligand>
        <name>S-adenosyl-L-methionine</name>
        <dbReference type="ChEBI" id="CHEBI:59789"/>
    </ligand>
</feature>
<keyword evidence="5" id="KW-0698">rRNA processing</keyword>
<comment type="similarity">
    <text evidence="4 5">Belongs to the RNA methyltransferase RlmH family.</text>
</comment>
<dbReference type="GO" id="GO:0070038">
    <property type="term" value="F:rRNA (pseudouridine-N3-)-methyltransferase activity"/>
    <property type="evidence" value="ECO:0007669"/>
    <property type="project" value="UniProtKB-UniRule"/>
</dbReference>
<gene>
    <name evidence="5 6" type="primary">rlmH</name>
    <name evidence="6" type="ORF">GCM10011316_18280</name>
</gene>
<name>A0A916TIW1_9HYPH</name>
<evidence type="ECO:0000256" key="4">
    <source>
        <dbReference type="ARBA" id="ARBA00038303"/>
    </source>
</evidence>
<reference evidence="6" key="2">
    <citation type="submission" date="2020-09" db="EMBL/GenBank/DDBJ databases">
        <authorList>
            <person name="Sun Q."/>
            <person name="Zhou Y."/>
        </authorList>
    </citation>
    <scope>NUCLEOTIDE SEQUENCE</scope>
    <source>
        <strain evidence="6">CGMCC 1.12426</strain>
    </source>
</reference>
<comment type="catalytic activity">
    <reaction evidence="5">
        <text>pseudouridine(1915) in 23S rRNA + S-adenosyl-L-methionine = N(3)-methylpseudouridine(1915) in 23S rRNA + S-adenosyl-L-homocysteine + H(+)</text>
        <dbReference type="Rhea" id="RHEA:42752"/>
        <dbReference type="Rhea" id="RHEA-COMP:10221"/>
        <dbReference type="Rhea" id="RHEA-COMP:10222"/>
        <dbReference type="ChEBI" id="CHEBI:15378"/>
        <dbReference type="ChEBI" id="CHEBI:57856"/>
        <dbReference type="ChEBI" id="CHEBI:59789"/>
        <dbReference type="ChEBI" id="CHEBI:65314"/>
        <dbReference type="ChEBI" id="CHEBI:74486"/>
        <dbReference type="EC" id="2.1.1.177"/>
    </reaction>
</comment>
<dbReference type="InterPro" id="IPR003742">
    <property type="entry name" value="RlmH-like"/>
</dbReference>
<protein>
    <recommendedName>
        <fullName evidence="5">Ribosomal RNA large subunit methyltransferase H</fullName>
        <ecNumber evidence="5">2.1.1.177</ecNumber>
    </recommendedName>
    <alternativeName>
        <fullName evidence="5">23S rRNA (pseudouridine1915-N3)-methyltransferase</fullName>
    </alternativeName>
    <alternativeName>
        <fullName evidence="5">23S rRNA m3Psi1915 methyltransferase</fullName>
    </alternativeName>
    <alternativeName>
        <fullName evidence="5">rRNA (pseudouridine-N3-)-methyltransferase RlmH</fullName>
    </alternativeName>
</protein>
<dbReference type="SUPFAM" id="SSF75217">
    <property type="entry name" value="alpha/beta knot"/>
    <property type="match status" value="1"/>
</dbReference>
<evidence type="ECO:0000256" key="5">
    <source>
        <dbReference type="HAMAP-Rule" id="MF_00658"/>
    </source>
</evidence>
<keyword evidence="5" id="KW-0963">Cytoplasm</keyword>
<keyword evidence="2 5" id="KW-0808">Transferase</keyword>
<comment type="subcellular location">
    <subcellularLocation>
        <location evidence="5">Cytoplasm</location>
    </subcellularLocation>
</comment>
<sequence length="160" mass="17779">MRLKIGCIGRLKAGAEKELVDRYGDRIRKTGRSAGITDFVTREHPESRAQTAVERKREEATLLLQNMDQGAYLVVLDERGKALSSESFASRVFEVVDRGVPEVYFAIGGADGHGDDILAGAHLRLALGAMTWPHQLARVLLAEQIYRAITIRTGHPYHRV</sequence>
<dbReference type="InterPro" id="IPR029026">
    <property type="entry name" value="tRNA_m1G_MTases_N"/>
</dbReference>
<organism evidence="6 7">
    <name type="scientific">Roseibium aquae</name>
    <dbReference type="NCBI Taxonomy" id="1323746"/>
    <lineage>
        <taxon>Bacteria</taxon>
        <taxon>Pseudomonadati</taxon>
        <taxon>Pseudomonadota</taxon>
        <taxon>Alphaproteobacteria</taxon>
        <taxon>Hyphomicrobiales</taxon>
        <taxon>Stappiaceae</taxon>
        <taxon>Roseibium</taxon>
    </lineage>
</organism>
<feature type="binding site" evidence="5">
    <location>
        <position position="108"/>
    </location>
    <ligand>
        <name>S-adenosyl-L-methionine</name>
        <dbReference type="ChEBI" id="CHEBI:59789"/>
    </ligand>
</feature>
<dbReference type="Pfam" id="PF02590">
    <property type="entry name" value="SPOUT_MTase"/>
    <property type="match status" value="1"/>
</dbReference>
<evidence type="ECO:0000313" key="6">
    <source>
        <dbReference type="EMBL" id="GGB46487.1"/>
    </source>
</evidence>
<dbReference type="HAMAP" id="MF_00658">
    <property type="entry name" value="23SrRNA_methyltr_H"/>
    <property type="match status" value="1"/>
</dbReference>
<dbReference type="EC" id="2.1.1.177" evidence="5"/>